<dbReference type="FunFam" id="3.30.40.10:FF:000038">
    <property type="entry name" value="E3 ubiquitin-protein ligase listerin"/>
    <property type="match status" value="1"/>
</dbReference>
<dbReference type="EMBL" id="KV428144">
    <property type="protein sequence ID" value="KZT35315.1"/>
    <property type="molecule type" value="Genomic_DNA"/>
</dbReference>
<sequence>MGKRRHIPFPLRSFLSAMPKPNKSSATSSTRKKHAKKAAGPSETHDDPKPKDKKLKGKDKKQPKIKSYIPPTKPAPIQPDPLDSLGLANSLPADLVVILRRLAKKDNVTKRRALEDLQSLWVDKAGTEDILDIVEIMLPIWLHHLPILLLHQSRRLRLLASGLHTSLLALPRINSRVVSALRDGDFVDGVETFIGAWCMAVHDIDRQVAIQARKSWNMISISNDEGIIRPLLAFLRESFFDPEVVYNRLNPPRVPGTVNSSRATSKAGTPMPDDEPSLRAKGENEEEEEADRHARLRFGALGSLRWVLECPCATLLWPDLNIIFESTAFWSALSCSPEPAFSPSASFGLGVAAVPVRKAAWSLLQSMLSTSEGRMQGLIDVVGPAVVRSAWIESDAIVRSGMWEPLVVFLSKFPQSWTVPPRVNEDGDADDSESEPEHHTDTPSKHFTHPHDEKAAYREFLEFLELGCGGSPLQGYPTIMIVISTLPSRILPLQSEDLRSLFTSFWAAIDGRALNTLSRVTISAAFLSALLECVLFIVAKIRRQEGSHNAACTELISEQFDRMWSELTSRRLKVNADQAGQEIAKALLTLQDLNEGLLRSAWKPIESSSLQLFVSSDDSGQSAEYAVEALTALYHGTSGDNNLGAMVEALITDSSRHVLSAFEDSIVDNDAPSALELNTAKSLERLLGRFSFLLEEGSTFLEPLDKLIQQFLRRMLLHHTPLVVIYLGLRDNDSICSSVWADILGIVGGLEGNDPKQIQILDSLLKSHEAQTLPDWLRPIGGELDSMASRLLHRALAGGSNGAELTVLIRLLKIHSPYIVTTVARSIVDSVSSAWSRQFLQLLLDASVDINSLYAPLRLLSELLGSQSELCMSDAFARGLLPDVYLLGYLMPATESAYAGSTVVELAQGLWLSWSARVSESLFHDVTAMIVSSIRDILRDTQVRPTPYAVLDSLVHGPTRLSFDLFVDLIPAEKDLNSLLNAGSPIVVDSTASVLDPFYIPATEPDESTPRKRSTHYDSLGFSEYSRIVMAILKSLSSDRQLIKENIWSLRHVMILGNYASDLLRFPQARNPLFGTNLPKDVAEDIASKVNQIVAYVLTYIGEDAWHTELVGTLTGPASDSQSREKNPASMLLQAVYTASLTGNNARDALVLLQIMQLVLSDVSKASADLWVQLVRSIETKSSETSLAITYALIRAGPEPPRLDRLRNELASTLAGVPNSKANKDGRRLLRRLAASAPDPDGDVVFLPQQRAIFLVQTFQKWIASDEELDIGVENLITLMFFYLAPILQNLPGSHWELIFDVMDNNLENASFDDDSTLFALFWTLRLIISLEDLTASNKSLKAEWIERRSTMLRFVRDLLLVTPVHVSYSEPREKCRELLLNAVQDLPSSLLEHDTLPKMCHLLLDPSDNNRKLSYQLLKQASARYTESLVVEAGVDTQSSTTIQLPSELMVILQSGINSEDIRGAEHVVDSSTYLLGWMIAMDLFIDTSLKVKMAYLDGLREAEVIGNNLLPVIFELLGVSTPRRKPLNLSPWAVDEYFIDLYEPADLLSNQLLAAHIYYRVLMTVPSLVRSWWLECTDRQLTSSVSSFTSSFFSPVIIAHQLSHIRQPDVQAELNDENMTIKVSSGFNEVSAVYLIDEQQMEIGVKLPGEYPLKPVEVRDVRKVGVKEDRWRAWLFAVQQVISSQNGRIFDALSLFKKNVSLHFEGQVECAICYSIISVSDRTLPDKPCKTCKNRFHASCLYKWFNTSHASTCPLCRSEM</sequence>
<evidence type="ECO:0000256" key="7">
    <source>
        <dbReference type="ARBA" id="ARBA00022490"/>
    </source>
</evidence>
<evidence type="ECO:0000256" key="11">
    <source>
        <dbReference type="ARBA" id="ARBA00022771"/>
    </source>
</evidence>
<dbReference type="Pfam" id="PF22999">
    <property type="entry name" value="LTN1_E3_ligase_6th"/>
    <property type="match status" value="1"/>
</dbReference>
<dbReference type="GO" id="GO:1990112">
    <property type="term" value="C:RQC complex"/>
    <property type="evidence" value="ECO:0007669"/>
    <property type="project" value="UniProtKB-UniRule"/>
</dbReference>
<dbReference type="Pfam" id="PF23009">
    <property type="entry name" value="UBC_like"/>
    <property type="match status" value="1"/>
</dbReference>
<proteinExistence type="inferred from homology"/>
<organism evidence="19 20">
    <name type="scientific">Sistotremastrum suecicum HHB10207 ss-3</name>
    <dbReference type="NCBI Taxonomy" id="1314776"/>
    <lineage>
        <taxon>Eukaryota</taxon>
        <taxon>Fungi</taxon>
        <taxon>Dikarya</taxon>
        <taxon>Basidiomycota</taxon>
        <taxon>Agaricomycotina</taxon>
        <taxon>Agaricomycetes</taxon>
        <taxon>Sistotremastrales</taxon>
        <taxon>Sistotremastraceae</taxon>
        <taxon>Sistotremastrum</taxon>
    </lineage>
</organism>
<dbReference type="GO" id="GO:0008270">
    <property type="term" value="F:zinc ion binding"/>
    <property type="evidence" value="ECO:0007669"/>
    <property type="project" value="UniProtKB-KW"/>
</dbReference>
<comment type="subunit">
    <text evidence="16">Component of the ribosome quality control complex (RQC).</text>
</comment>
<comment type="pathway">
    <text evidence="3 16">Protein modification; protein ubiquitination.</text>
</comment>
<dbReference type="PANTHER" id="PTHR12389">
    <property type="entry name" value="ZINC FINGER PROTEIN 294"/>
    <property type="match status" value="1"/>
</dbReference>
<dbReference type="GO" id="GO:0005829">
    <property type="term" value="C:cytosol"/>
    <property type="evidence" value="ECO:0007669"/>
    <property type="project" value="UniProtKB-SubCell"/>
</dbReference>
<keyword evidence="11 15" id="KW-0863">Zinc-finger</keyword>
<dbReference type="Gene3D" id="3.30.40.10">
    <property type="entry name" value="Zinc/RING finger domain, C3HC4 (zinc finger)"/>
    <property type="match status" value="1"/>
</dbReference>
<dbReference type="EC" id="2.3.2.27" evidence="5 16"/>
<comment type="subcellular location">
    <subcellularLocation>
        <location evidence="2">Cytoplasm</location>
        <location evidence="2">Cytosol</location>
    </subcellularLocation>
</comment>
<dbReference type="PROSITE" id="PS50089">
    <property type="entry name" value="ZF_RING_2"/>
    <property type="match status" value="1"/>
</dbReference>
<dbReference type="SUPFAM" id="SSF57850">
    <property type="entry name" value="RING/U-box"/>
    <property type="match status" value="1"/>
</dbReference>
<dbReference type="Pfam" id="PF22958">
    <property type="entry name" value="Ltn1_1st"/>
    <property type="match status" value="1"/>
</dbReference>
<feature type="region of interest" description="Disordered" evidence="17">
    <location>
        <begin position="256"/>
        <end position="290"/>
    </location>
</feature>
<feature type="region of interest" description="Disordered" evidence="17">
    <location>
        <begin position="1"/>
        <end position="81"/>
    </location>
</feature>
<dbReference type="PANTHER" id="PTHR12389:SF0">
    <property type="entry name" value="E3 UBIQUITIN-PROTEIN LIGASE LISTERIN"/>
    <property type="match status" value="1"/>
</dbReference>
<dbReference type="GO" id="GO:0043023">
    <property type="term" value="F:ribosomal large subunit binding"/>
    <property type="evidence" value="ECO:0007669"/>
    <property type="project" value="TreeGrafter"/>
</dbReference>
<feature type="region of interest" description="Disordered" evidence="17">
    <location>
        <begin position="420"/>
        <end position="449"/>
    </location>
</feature>
<dbReference type="Proteomes" id="UP000076798">
    <property type="component" value="Unassembled WGS sequence"/>
</dbReference>
<dbReference type="InterPro" id="IPR011016">
    <property type="entry name" value="Znf_RING-CH"/>
</dbReference>
<dbReference type="UniPathway" id="UPA00143"/>
<dbReference type="InterPro" id="IPR016024">
    <property type="entry name" value="ARM-type_fold"/>
</dbReference>
<dbReference type="InterPro" id="IPR054476">
    <property type="entry name" value="Ltn1_N"/>
</dbReference>
<reference evidence="19 20" key="1">
    <citation type="journal article" date="2016" name="Mol. Biol. Evol.">
        <title>Comparative Genomics of Early-Diverging Mushroom-Forming Fungi Provides Insights into the Origins of Lignocellulose Decay Capabilities.</title>
        <authorList>
            <person name="Nagy L.G."/>
            <person name="Riley R."/>
            <person name="Tritt A."/>
            <person name="Adam C."/>
            <person name="Daum C."/>
            <person name="Floudas D."/>
            <person name="Sun H."/>
            <person name="Yadav J.S."/>
            <person name="Pangilinan J."/>
            <person name="Larsson K.H."/>
            <person name="Matsuura K."/>
            <person name="Barry K."/>
            <person name="Labutti K."/>
            <person name="Kuo R."/>
            <person name="Ohm R.A."/>
            <person name="Bhattacharya S.S."/>
            <person name="Shirouzu T."/>
            <person name="Yoshinaga Y."/>
            <person name="Martin F.M."/>
            <person name="Grigoriev I.V."/>
            <person name="Hibbett D.S."/>
        </authorList>
    </citation>
    <scope>NUCLEOTIDE SEQUENCE [LARGE SCALE GENOMIC DNA]</scope>
    <source>
        <strain evidence="19 20">HHB10207 ss-3</strain>
    </source>
</reference>
<evidence type="ECO:0000313" key="19">
    <source>
        <dbReference type="EMBL" id="KZT35315.1"/>
    </source>
</evidence>
<keyword evidence="13 16" id="KW-0862">Zinc</keyword>
<evidence type="ECO:0000256" key="5">
    <source>
        <dbReference type="ARBA" id="ARBA00012483"/>
    </source>
</evidence>
<evidence type="ECO:0000256" key="1">
    <source>
        <dbReference type="ARBA" id="ARBA00000900"/>
    </source>
</evidence>
<dbReference type="SUPFAM" id="SSF48371">
    <property type="entry name" value="ARM repeat"/>
    <property type="match status" value="1"/>
</dbReference>
<evidence type="ECO:0000256" key="8">
    <source>
        <dbReference type="ARBA" id="ARBA00022679"/>
    </source>
</evidence>
<evidence type="ECO:0000256" key="16">
    <source>
        <dbReference type="RuleBase" id="RU367090"/>
    </source>
</evidence>
<dbReference type="GO" id="GO:0061630">
    <property type="term" value="F:ubiquitin protein ligase activity"/>
    <property type="evidence" value="ECO:0007669"/>
    <property type="project" value="UniProtKB-UniRule"/>
</dbReference>
<evidence type="ECO:0000256" key="12">
    <source>
        <dbReference type="ARBA" id="ARBA00022786"/>
    </source>
</evidence>
<feature type="compositionally biased region" description="Basic and acidic residues" evidence="17">
    <location>
        <begin position="435"/>
        <end position="449"/>
    </location>
</feature>
<evidence type="ECO:0000259" key="18">
    <source>
        <dbReference type="PROSITE" id="PS50089"/>
    </source>
</evidence>
<evidence type="ECO:0000256" key="3">
    <source>
        <dbReference type="ARBA" id="ARBA00004906"/>
    </source>
</evidence>
<evidence type="ECO:0000256" key="9">
    <source>
        <dbReference type="ARBA" id="ARBA00022723"/>
    </source>
</evidence>
<keyword evidence="7" id="KW-0963">Cytoplasm</keyword>
<dbReference type="SMART" id="SM00744">
    <property type="entry name" value="RINGv"/>
    <property type="match status" value="1"/>
</dbReference>
<dbReference type="CDD" id="cd16491">
    <property type="entry name" value="RING-CH-C4HC3_LTN1"/>
    <property type="match status" value="1"/>
</dbReference>
<comment type="function">
    <text evidence="16">E3 ubiquitin-protein ligase. Component of the ribosome quality control complex (RQC), a ribosome-associated complex that mediates ubiquitination and extraction of incompletely synthesized nascent chains for proteasomal degradation.</text>
</comment>
<evidence type="ECO:0000256" key="13">
    <source>
        <dbReference type="ARBA" id="ARBA00022833"/>
    </source>
</evidence>
<keyword evidence="12 16" id="KW-0833">Ubl conjugation pathway</keyword>
<evidence type="ECO:0000256" key="15">
    <source>
        <dbReference type="PROSITE-ProRule" id="PRU00175"/>
    </source>
</evidence>
<dbReference type="STRING" id="1314776.A0A166AH30"/>
<dbReference type="InterPro" id="IPR054478">
    <property type="entry name" value="LTN1_UBC"/>
</dbReference>
<keyword evidence="9 16" id="KW-0479">Metal-binding</keyword>
<dbReference type="GO" id="GO:1990116">
    <property type="term" value="P:ribosome-associated ubiquitin-dependent protein catabolic process"/>
    <property type="evidence" value="ECO:0007669"/>
    <property type="project" value="UniProtKB-UniRule"/>
</dbReference>
<evidence type="ECO:0000256" key="4">
    <source>
        <dbReference type="ARBA" id="ARBA00007997"/>
    </source>
</evidence>
<keyword evidence="20" id="KW-1185">Reference proteome</keyword>
<feature type="compositionally biased region" description="Basic residues" evidence="17">
    <location>
        <begin position="51"/>
        <end position="64"/>
    </location>
</feature>
<evidence type="ECO:0000256" key="10">
    <source>
        <dbReference type="ARBA" id="ARBA00022737"/>
    </source>
</evidence>
<dbReference type="InterPro" id="IPR054477">
    <property type="entry name" value="LTN1_E3_ligase_6th"/>
</dbReference>
<dbReference type="Pfam" id="PF13639">
    <property type="entry name" value="zf-RING_2"/>
    <property type="match status" value="1"/>
</dbReference>
<feature type="compositionally biased region" description="Polar residues" evidence="17">
    <location>
        <begin position="257"/>
        <end position="267"/>
    </location>
</feature>
<evidence type="ECO:0000313" key="20">
    <source>
        <dbReference type="Proteomes" id="UP000076798"/>
    </source>
</evidence>
<dbReference type="OrthoDB" id="6108at2759"/>
<dbReference type="GO" id="GO:0072344">
    <property type="term" value="P:rescue of stalled ribosome"/>
    <property type="evidence" value="ECO:0007669"/>
    <property type="project" value="UniProtKB-UniRule"/>
</dbReference>
<comment type="catalytic activity">
    <reaction evidence="1 16">
        <text>S-ubiquitinyl-[E2 ubiquitin-conjugating enzyme]-L-cysteine + [acceptor protein]-L-lysine = [E2 ubiquitin-conjugating enzyme]-L-cysteine + N(6)-ubiquitinyl-[acceptor protein]-L-lysine.</text>
        <dbReference type="EC" id="2.3.2.27"/>
    </reaction>
</comment>
<keyword evidence="8 16" id="KW-0808">Transferase</keyword>
<accession>A0A166AH30</accession>
<dbReference type="GO" id="GO:0016567">
    <property type="term" value="P:protein ubiquitination"/>
    <property type="evidence" value="ECO:0007669"/>
    <property type="project" value="UniProtKB-UniPathway"/>
</dbReference>
<evidence type="ECO:0000256" key="6">
    <source>
        <dbReference type="ARBA" id="ARBA00017157"/>
    </source>
</evidence>
<feature type="domain" description="RING-type" evidence="18">
    <location>
        <begin position="1712"/>
        <end position="1759"/>
    </location>
</feature>
<gene>
    <name evidence="19" type="ORF">SISSUDRAFT_185566</name>
</gene>
<evidence type="ECO:0000256" key="17">
    <source>
        <dbReference type="SAM" id="MobiDB-lite"/>
    </source>
</evidence>
<name>A0A166AH30_9AGAM</name>
<evidence type="ECO:0000256" key="2">
    <source>
        <dbReference type="ARBA" id="ARBA00004514"/>
    </source>
</evidence>
<keyword evidence="10" id="KW-0677">Repeat</keyword>
<dbReference type="InterPro" id="IPR013083">
    <property type="entry name" value="Znf_RING/FYVE/PHD"/>
</dbReference>
<comment type="similarity">
    <text evidence="4 16">Belongs to the LTN1 family.</text>
</comment>
<dbReference type="InterPro" id="IPR039804">
    <property type="entry name" value="RING-CH-C4HC3_LTN1"/>
</dbReference>
<dbReference type="InterPro" id="IPR001841">
    <property type="entry name" value="Znf_RING"/>
</dbReference>
<comment type="function">
    <text evidence="14">E3 ubiquitin-protein ligase component of the ribosome quality control complex (RQC), a ribosome-associated complex that mediates ubiquitination and extraction of incompletely synthesized nascent chains for proteasomal degradation. Mediates ubiquitination of proteins derived from mRNAs lacking stop codons (non-stop proteins) and other translation arrest products induced by poly-lysine sequences and tandem rare codons. Ubiquitination leads to CDC48 recruitment for extraction and degradation of the incomplete translation product. May indirectly play a role in chromatin function and transcription.</text>
</comment>
<protein>
    <recommendedName>
        <fullName evidence="6 16">E3 ubiquitin-protein ligase listerin</fullName>
        <ecNumber evidence="5 16">2.3.2.27</ecNumber>
    </recommendedName>
    <alternativeName>
        <fullName evidence="16">RING-type E3 ubiquitin transferase listerin</fullName>
    </alternativeName>
</protein>
<evidence type="ECO:0000256" key="14">
    <source>
        <dbReference type="ARBA" id="ARBA00055150"/>
    </source>
</evidence>
<dbReference type="SMART" id="SM01197">
    <property type="entry name" value="FANCL_C"/>
    <property type="match status" value="1"/>
</dbReference>
<dbReference type="InterPro" id="IPR039795">
    <property type="entry name" value="LTN1/Rkr1"/>
</dbReference>